<organism evidence="1 2">
    <name type="scientific">Vespula maculifrons</name>
    <name type="common">Eastern yellow jacket</name>
    <name type="synonym">Wasp</name>
    <dbReference type="NCBI Taxonomy" id="7453"/>
    <lineage>
        <taxon>Eukaryota</taxon>
        <taxon>Metazoa</taxon>
        <taxon>Ecdysozoa</taxon>
        <taxon>Arthropoda</taxon>
        <taxon>Hexapoda</taxon>
        <taxon>Insecta</taxon>
        <taxon>Pterygota</taxon>
        <taxon>Neoptera</taxon>
        <taxon>Endopterygota</taxon>
        <taxon>Hymenoptera</taxon>
        <taxon>Apocrita</taxon>
        <taxon>Aculeata</taxon>
        <taxon>Vespoidea</taxon>
        <taxon>Vespidae</taxon>
        <taxon>Vespinae</taxon>
        <taxon>Vespula</taxon>
    </lineage>
</organism>
<comment type="caution">
    <text evidence="1">The sequence shown here is derived from an EMBL/GenBank/DDBJ whole genome shotgun (WGS) entry which is preliminary data.</text>
</comment>
<name>A0ABD2BZV8_VESMC</name>
<dbReference type="Proteomes" id="UP001607303">
    <property type="component" value="Unassembled WGS sequence"/>
</dbReference>
<sequence length="62" mass="7258">MHLHFEKNNNAKCDCNILSLSWMGKVPDESPEMAEENRLQEVRKEGRKEGRMDDTFYGLICI</sequence>
<gene>
    <name evidence="1" type="ORF">V1477_011644</name>
</gene>
<accession>A0ABD2BZV8</accession>
<protein>
    <submittedName>
        <fullName evidence="1">Tubby-related protein 4</fullName>
    </submittedName>
</protein>
<dbReference type="AlphaFoldDB" id="A0ABD2BZV8"/>
<reference evidence="1 2" key="1">
    <citation type="journal article" date="2024" name="Ann. Entomol. Soc. Am.">
        <title>Genomic analyses of the southern and eastern yellowjacket wasps (Hymenoptera: Vespidae) reveal evolutionary signatures of social life.</title>
        <authorList>
            <person name="Catto M.A."/>
            <person name="Caine P.B."/>
            <person name="Orr S.E."/>
            <person name="Hunt B.G."/>
            <person name="Goodisman M.A.D."/>
        </authorList>
    </citation>
    <scope>NUCLEOTIDE SEQUENCE [LARGE SCALE GENOMIC DNA]</scope>
    <source>
        <strain evidence="1">232</strain>
        <tissue evidence="1">Head and thorax</tissue>
    </source>
</reference>
<dbReference type="EMBL" id="JAYRBN010000063">
    <property type="protein sequence ID" value="KAL2738285.1"/>
    <property type="molecule type" value="Genomic_DNA"/>
</dbReference>
<evidence type="ECO:0000313" key="1">
    <source>
        <dbReference type="EMBL" id="KAL2738285.1"/>
    </source>
</evidence>
<evidence type="ECO:0000313" key="2">
    <source>
        <dbReference type="Proteomes" id="UP001607303"/>
    </source>
</evidence>
<proteinExistence type="predicted"/>
<feature type="non-terminal residue" evidence="1">
    <location>
        <position position="62"/>
    </location>
</feature>
<keyword evidence="2" id="KW-1185">Reference proteome</keyword>